<proteinExistence type="predicted"/>
<reference evidence="2" key="1">
    <citation type="journal article" date="2019" name="Sci. Rep.">
        <title>Draft genome of Tanacetum cinerariifolium, the natural source of mosquito coil.</title>
        <authorList>
            <person name="Yamashiro T."/>
            <person name="Shiraishi A."/>
            <person name="Satake H."/>
            <person name="Nakayama K."/>
        </authorList>
    </citation>
    <scope>NUCLEOTIDE SEQUENCE</scope>
</reference>
<evidence type="ECO:0000256" key="1">
    <source>
        <dbReference type="SAM" id="MobiDB-lite"/>
    </source>
</evidence>
<name>A0A699HDD7_TANCI</name>
<organism evidence="2">
    <name type="scientific">Tanacetum cinerariifolium</name>
    <name type="common">Dalmatian daisy</name>
    <name type="synonym">Chrysanthemum cinerariifolium</name>
    <dbReference type="NCBI Taxonomy" id="118510"/>
    <lineage>
        <taxon>Eukaryota</taxon>
        <taxon>Viridiplantae</taxon>
        <taxon>Streptophyta</taxon>
        <taxon>Embryophyta</taxon>
        <taxon>Tracheophyta</taxon>
        <taxon>Spermatophyta</taxon>
        <taxon>Magnoliopsida</taxon>
        <taxon>eudicotyledons</taxon>
        <taxon>Gunneridae</taxon>
        <taxon>Pentapetalae</taxon>
        <taxon>asterids</taxon>
        <taxon>campanulids</taxon>
        <taxon>Asterales</taxon>
        <taxon>Asteraceae</taxon>
        <taxon>Asteroideae</taxon>
        <taxon>Anthemideae</taxon>
        <taxon>Anthemidinae</taxon>
        <taxon>Tanacetum</taxon>
    </lineage>
</organism>
<accession>A0A699HDD7</accession>
<evidence type="ECO:0000313" key="2">
    <source>
        <dbReference type="EMBL" id="GEX92021.1"/>
    </source>
</evidence>
<gene>
    <name evidence="2" type="ORF">Tci_363996</name>
</gene>
<comment type="caution">
    <text evidence="2">The sequence shown here is derived from an EMBL/GenBank/DDBJ whole genome shotgun (WGS) entry which is preliminary data.</text>
</comment>
<sequence length="367" mass="42205">MDDPNITMEEYIRLEEEKAQKHGRTFNWQIATYRKMEYYEEEDDSLKNFKTEYPAIRYPWLRYQVDEYAKDIVHNYEQRLEMIRERMSDTEMGLDVDETLCFQLGGSRRRMPWRRFILALGLHTNKEMAEDGFGAYWLGSERVIPDKGDLMDYWIEILSDMDFLRPTPSYVFIFDPVRRLCHRMISCSIFGGGRHLRRHAEGRKSRARLSGGHFIGCLAAHFGLASDQGLRGLSMVTHELPLIDLHELGRLNSCVRVGDTWARVAPRPKRQLYAAAGAAGTVEDAPAVDEGAQADPASVQAPQPLPHALKTMQQRISKLEEELLDTSGRTYRAFDSTLVGSLQLPYQRRTRRRTSDASTSAPQQLDP</sequence>
<dbReference type="EMBL" id="BKCJ010139056">
    <property type="protein sequence ID" value="GEX92021.1"/>
    <property type="molecule type" value="Genomic_DNA"/>
</dbReference>
<dbReference type="AlphaFoldDB" id="A0A699HDD7"/>
<feature type="region of interest" description="Disordered" evidence="1">
    <location>
        <begin position="345"/>
        <end position="367"/>
    </location>
</feature>
<protein>
    <submittedName>
        <fullName evidence="2">Uncharacterized protein</fullName>
    </submittedName>
</protein>